<accession>A0ABS3KT00</accession>
<evidence type="ECO:0000313" key="2">
    <source>
        <dbReference type="EMBL" id="MBO1080075.1"/>
    </source>
</evidence>
<gene>
    <name evidence="2" type="ORF">IAI61_13630</name>
</gene>
<sequence length="235" mass="24611">MLIPGWRSTCGGTRGQTGVPDGARDAGGMQLAYAFCMHDALDLLSSMAVPVSSGIDGKIMDAVPAGWLRPGGGLGKHHPATLFAVSCSLVWKASPAEARGSPKVRCATERGMPAGSAGMAGLRDHLRHEQRLLDMANAAERGVRLGNFPGHPAEILGNPATAAMLRDPAARTLLHRSPRPAPARRCRFRSGTCTGCRGPGRRRDAEGGRDHPRHAAVMPHAPGATAPSMSLTPQE</sequence>
<name>A0ABS3KT00_9PROT</name>
<reference evidence="2 3" key="1">
    <citation type="submission" date="2020-09" db="EMBL/GenBank/DDBJ databases">
        <title>Roseomonas.</title>
        <authorList>
            <person name="Zhu W."/>
        </authorList>
    </citation>
    <scope>NUCLEOTIDE SEQUENCE [LARGE SCALE GENOMIC DNA]</scope>
    <source>
        <strain evidence="2 3">573</strain>
    </source>
</reference>
<dbReference type="EMBL" id="JACTNG010000007">
    <property type="protein sequence ID" value="MBO1080075.1"/>
    <property type="molecule type" value="Genomic_DNA"/>
</dbReference>
<feature type="region of interest" description="Disordered" evidence="1">
    <location>
        <begin position="192"/>
        <end position="235"/>
    </location>
</feature>
<evidence type="ECO:0000313" key="3">
    <source>
        <dbReference type="Proteomes" id="UP001518989"/>
    </source>
</evidence>
<organism evidence="2 3">
    <name type="scientific">Roseomonas haemaphysalidis</name>
    <dbReference type="NCBI Taxonomy" id="2768162"/>
    <lineage>
        <taxon>Bacteria</taxon>
        <taxon>Pseudomonadati</taxon>
        <taxon>Pseudomonadota</taxon>
        <taxon>Alphaproteobacteria</taxon>
        <taxon>Acetobacterales</taxon>
        <taxon>Roseomonadaceae</taxon>
        <taxon>Roseomonas</taxon>
    </lineage>
</organism>
<protein>
    <submittedName>
        <fullName evidence="2">Uncharacterized protein</fullName>
    </submittedName>
</protein>
<evidence type="ECO:0000256" key="1">
    <source>
        <dbReference type="SAM" id="MobiDB-lite"/>
    </source>
</evidence>
<comment type="caution">
    <text evidence="2">The sequence shown here is derived from an EMBL/GenBank/DDBJ whole genome shotgun (WGS) entry which is preliminary data.</text>
</comment>
<dbReference type="RefSeq" id="WP_207417892.1">
    <property type="nucleotide sequence ID" value="NZ_CP061177.1"/>
</dbReference>
<feature type="compositionally biased region" description="Basic and acidic residues" evidence="1">
    <location>
        <begin position="201"/>
        <end position="210"/>
    </location>
</feature>
<keyword evidence="3" id="KW-1185">Reference proteome</keyword>
<proteinExistence type="predicted"/>
<dbReference type="Proteomes" id="UP001518989">
    <property type="component" value="Unassembled WGS sequence"/>
</dbReference>